<sequence>DHLEDPGRVRGPARIRRRGVRRNPGRPRRKPRLGRSTLQLHQRQQRARGHLPGEGRAPFHRRGPRVGGGHPDRRSRPGPGVRHRSALRRSVRPGLGPLPRLGRGHVPGGGVVRGRPLRGGHAQPGQFHGRDAHVGVRLGRGERGGHGERGGPGAREVLGHAALLQPGGPRPAARAGDDRRHLRRRGRRVAGV</sequence>
<feature type="region of interest" description="Disordered" evidence="1">
    <location>
        <begin position="1"/>
        <end position="192"/>
    </location>
</feature>
<feature type="compositionally biased region" description="Basic residues" evidence="1">
    <location>
        <begin position="181"/>
        <end position="192"/>
    </location>
</feature>
<feature type="non-terminal residue" evidence="2">
    <location>
        <position position="1"/>
    </location>
</feature>
<protein>
    <submittedName>
        <fullName evidence="2">Uncharacterized protein</fullName>
    </submittedName>
</protein>
<dbReference type="AlphaFoldDB" id="A0A6J4KR22"/>
<reference evidence="2" key="1">
    <citation type="submission" date="2020-02" db="EMBL/GenBank/DDBJ databases">
        <authorList>
            <person name="Meier V. D."/>
        </authorList>
    </citation>
    <scope>NUCLEOTIDE SEQUENCE</scope>
    <source>
        <strain evidence="2">AVDCRST_MAG89</strain>
    </source>
</reference>
<evidence type="ECO:0000256" key="1">
    <source>
        <dbReference type="SAM" id="MobiDB-lite"/>
    </source>
</evidence>
<proteinExistence type="predicted"/>
<feature type="compositionally biased region" description="Basic residues" evidence="1">
    <location>
        <begin position="11"/>
        <end position="33"/>
    </location>
</feature>
<feature type="compositionally biased region" description="Basic residues" evidence="1">
    <location>
        <begin position="81"/>
        <end position="91"/>
    </location>
</feature>
<feature type="compositionally biased region" description="Low complexity" evidence="1">
    <location>
        <begin position="92"/>
        <end position="101"/>
    </location>
</feature>
<feature type="compositionally biased region" description="Basic and acidic residues" evidence="1">
    <location>
        <begin position="128"/>
        <end position="149"/>
    </location>
</feature>
<dbReference type="EMBL" id="CADCTV010000276">
    <property type="protein sequence ID" value="CAA9313043.1"/>
    <property type="molecule type" value="Genomic_DNA"/>
</dbReference>
<organism evidence="2">
    <name type="scientific">uncultured Gemmatimonadota bacterium</name>
    <dbReference type="NCBI Taxonomy" id="203437"/>
    <lineage>
        <taxon>Bacteria</taxon>
        <taxon>Pseudomonadati</taxon>
        <taxon>Gemmatimonadota</taxon>
        <taxon>environmental samples</taxon>
    </lineage>
</organism>
<gene>
    <name evidence="2" type="ORF">AVDCRST_MAG89-1248</name>
</gene>
<accession>A0A6J4KR22</accession>
<evidence type="ECO:0000313" key="2">
    <source>
        <dbReference type="EMBL" id="CAA9313043.1"/>
    </source>
</evidence>
<feature type="non-terminal residue" evidence="2">
    <location>
        <position position="192"/>
    </location>
</feature>
<name>A0A6J4KR22_9BACT</name>